<dbReference type="InterPro" id="IPR016496">
    <property type="entry name" value="GTPase_HflX"/>
</dbReference>
<evidence type="ECO:0000256" key="6">
    <source>
        <dbReference type="PIRSR" id="PIRSR006809-1"/>
    </source>
</evidence>
<evidence type="ECO:0000256" key="2">
    <source>
        <dbReference type="ARBA" id="ARBA00022741"/>
    </source>
</evidence>
<dbReference type="PANTHER" id="PTHR10229">
    <property type="entry name" value="GTP-BINDING PROTEIN HFLX"/>
    <property type="match status" value="1"/>
</dbReference>
<comment type="caution">
    <text evidence="9">The sequence shown here is derived from an EMBL/GenBank/DDBJ whole genome shotgun (WGS) entry which is preliminary data.</text>
</comment>
<organism evidence="9 10">
    <name type="scientific">Paramylibacter kogurei</name>
    <dbReference type="NCBI Taxonomy" id="1889778"/>
    <lineage>
        <taxon>Bacteria</taxon>
        <taxon>Pseudomonadati</taxon>
        <taxon>Pseudomonadota</taxon>
        <taxon>Alphaproteobacteria</taxon>
        <taxon>Rhodobacterales</taxon>
        <taxon>Paracoccaceae</taxon>
        <taxon>Paramylibacter</taxon>
    </lineage>
</organism>
<dbReference type="AlphaFoldDB" id="A0A2G5K5G6"/>
<feature type="binding site" evidence="6">
    <location>
        <begin position="345"/>
        <end position="347"/>
    </location>
    <ligand>
        <name>GTP</name>
        <dbReference type="ChEBI" id="CHEBI:37565"/>
    </ligand>
</feature>
<dbReference type="CDD" id="cd01878">
    <property type="entry name" value="HflX"/>
    <property type="match status" value="1"/>
</dbReference>
<name>A0A2G5K5G6_9RHOB</name>
<dbReference type="RefSeq" id="WP_099593406.1">
    <property type="nucleotide sequence ID" value="NZ_MDGM01000012.1"/>
</dbReference>
<proteinExistence type="inferred from homology"/>
<dbReference type="GO" id="GO:0043022">
    <property type="term" value="F:ribosome binding"/>
    <property type="evidence" value="ECO:0007669"/>
    <property type="project" value="TreeGrafter"/>
</dbReference>
<dbReference type="EMBL" id="MDGM01000012">
    <property type="protein sequence ID" value="PIB24766.1"/>
    <property type="molecule type" value="Genomic_DNA"/>
</dbReference>
<protein>
    <recommendedName>
        <fullName evidence="5">GTPase HflX</fullName>
    </recommendedName>
    <alternativeName>
        <fullName evidence="5">GTP-binding protein HflX</fullName>
    </alternativeName>
</protein>
<dbReference type="GO" id="GO:0003924">
    <property type="term" value="F:GTPase activity"/>
    <property type="evidence" value="ECO:0007669"/>
    <property type="project" value="UniProtKB-UniRule"/>
</dbReference>
<dbReference type="Gene3D" id="6.10.250.2860">
    <property type="match status" value="1"/>
</dbReference>
<reference evidence="9 10" key="1">
    <citation type="submission" date="2016-08" db="EMBL/GenBank/DDBJ databases">
        <title>Draft genome of Amylibacter sp. strain 4G11.</title>
        <authorList>
            <person name="Wong S.-K."/>
            <person name="Hamasaki K."/>
            <person name="Yoshizawa S."/>
        </authorList>
    </citation>
    <scope>NUCLEOTIDE SEQUENCE [LARGE SCALE GENOMIC DNA]</scope>
    <source>
        <strain evidence="9 10">4G11</strain>
    </source>
</reference>
<dbReference type="PROSITE" id="PS51705">
    <property type="entry name" value="G_HFLX"/>
    <property type="match status" value="1"/>
</dbReference>
<dbReference type="InterPro" id="IPR042108">
    <property type="entry name" value="GTPase_HflX_N_sf"/>
</dbReference>
<dbReference type="InterPro" id="IPR032305">
    <property type="entry name" value="GTP-bd_M"/>
</dbReference>
<dbReference type="InterPro" id="IPR027417">
    <property type="entry name" value="P-loop_NTPase"/>
</dbReference>
<feature type="binding site" evidence="7">
    <location>
        <position position="209"/>
    </location>
    <ligand>
        <name>Mg(2+)</name>
        <dbReference type="ChEBI" id="CHEBI:18420"/>
    </ligand>
</feature>
<evidence type="ECO:0000256" key="3">
    <source>
        <dbReference type="ARBA" id="ARBA00022842"/>
    </source>
</evidence>
<evidence type="ECO:0000256" key="5">
    <source>
        <dbReference type="HAMAP-Rule" id="MF_00900"/>
    </source>
</evidence>
<feature type="binding site" evidence="6">
    <location>
        <begin position="227"/>
        <end position="231"/>
    </location>
    <ligand>
        <name>GTP</name>
        <dbReference type="ChEBI" id="CHEBI:37565"/>
    </ligand>
</feature>
<dbReference type="GO" id="GO:0005525">
    <property type="term" value="F:GTP binding"/>
    <property type="evidence" value="ECO:0007669"/>
    <property type="project" value="UniProtKB-UniRule"/>
</dbReference>
<dbReference type="NCBIfam" id="TIGR03156">
    <property type="entry name" value="GTP_HflX"/>
    <property type="match status" value="1"/>
</dbReference>
<evidence type="ECO:0000313" key="10">
    <source>
        <dbReference type="Proteomes" id="UP000231516"/>
    </source>
</evidence>
<dbReference type="GO" id="GO:0005737">
    <property type="term" value="C:cytoplasm"/>
    <property type="evidence" value="ECO:0007669"/>
    <property type="project" value="UniProtKB-SubCell"/>
</dbReference>
<feature type="binding site" evidence="6">
    <location>
        <begin position="318"/>
        <end position="321"/>
    </location>
    <ligand>
        <name>GTP</name>
        <dbReference type="ChEBI" id="CHEBI:37565"/>
    </ligand>
</feature>
<comment type="cofactor">
    <cofactor evidence="7">
        <name>Mg(2+)</name>
        <dbReference type="ChEBI" id="CHEBI:18420"/>
    </cofactor>
</comment>
<dbReference type="Pfam" id="PF19275">
    <property type="entry name" value="HflX_C"/>
    <property type="match status" value="1"/>
</dbReference>
<dbReference type="PRINTS" id="PR00326">
    <property type="entry name" value="GTP1OBG"/>
</dbReference>
<dbReference type="OrthoDB" id="9812272at2"/>
<dbReference type="Proteomes" id="UP000231516">
    <property type="component" value="Unassembled WGS sequence"/>
</dbReference>
<evidence type="ECO:0000256" key="7">
    <source>
        <dbReference type="PIRSR" id="PIRSR006809-2"/>
    </source>
</evidence>
<comment type="subunit">
    <text evidence="5">Monomer. Associates with the 50S ribosomal subunit.</text>
</comment>
<dbReference type="SUPFAM" id="SSF52540">
    <property type="entry name" value="P-loop containing nucleoside triphosphate hydrolases"/>
    <property type="match status" value="1"/>
</dbReference>
<dbReference type="Gene3D" id="3.40.50.300">
    <property type="entry name" value="P-loop containing nucleotide triphosphate hydrolases"/>
    <property type="match status" value="1"/>
</dbReference>
<dbReference type="Pfam" id="PF13167">
    <property type="entry name" value="GTP-bdg_N"/>
    <property type="match status" value="1"/>
</dbReference>
<comment type="function">
    <text evidence="5">GTPase that associates with the 50S ribosomal subunit and may have a role during protein synthesis or ribosome biogenesis.</text>
</comment>
<keyword evidence="1 7" id="KW-0479">Metal-binding</keyword>
<keyword evidence="4 5" id="KW-0342">GTP-binding</keyword>
<dbReference type="InterPro" id="IPR025121">
    <property type="entry name" value="GTPase_HflX_N"/>
</dbReference>
<evidence type="ECO:0000313" key="9">
    <source>
        <dbReference type="EMBL" id="PIB24766.1"/>
    </source>
</evidence>
<dbReference type="PIRSF" id="PIRSF006809">
    <property type="entry name" value="GTP-binding_hflX_prd"/>
    <property type="match status" value="1"/>
</dbReference>
<keyword evidence="10" id="KW-1185">Reference proteome</keyword>
<evidence type="ECO:0000259" key="8">
    <source>
        <dbReference type="PROSITE" id="PS51705"/>
    </source>
</evidence>
<keyword evidence="3 7" id="KW-0460">Magnesium</keyword>
<dbReference type="PANTHER" id="PTHR10229:SF0">
    <property type="entry name" value="GTP-BINDING PROTEIN 6-RELATED"/>
    <property type="match status" value="1"/>
</dbReference>
<dbReference type="HAMAP" id="MF_00900">
    <property type="entry name" value="GTPase_HflX"/>
    <property type="match status" value="1"/>
</dbReference>
<dbReference type="Gene3D" id="3.40.50.11060">
    <property type="entry name" value="GTPase HflX, N-terminal domain"/>
    <property type="match status" value="1"/>
</dbReference>
<comment type="subcellular location">
    <subcellularLocation>
        <location evidence="5">Cytoplasm</location>
    </subcellularLocation>
    <text evidence="5">May associate with membranes.</text>
</comment>
<keyword evidence="5" id="KW-0963">Cytoplasm</keyword>
<feature type="binding site" evidence="7">
    <location>
        <position position="229"/>
    </location>
    <ligand>
        <name>Mg(2+)</name>
        <dbReference type="ChEBI" id="CHEBI:18420"/>
    </ligand>
</feature>
<dbReference type="InterPro" id="IPR045498">
    <property type="entry name" value="HflX_C"/>
</dbReference>
<feature type="binding site" evidence="6">
    <location>
        <begin position="202"/>
        <end position="209"/>
    </location>
    <ligand>
        <name>GTP</name>
        <dbReference type="ChEBI" id="CHEBI:37565"/>
    </ligand>
</feature>
<gene>
    <name evidence="5" type="primary">hflX</name>
    <name evidence="9" type="ORF">BFP76_06200</name>
</gene>
<evidence type="ECO:0000256" key="4">
    <source>
        <dbReference type="ARBA" id="ARBA00023134"/>
    </source>
</evidence>
<dbReference type="InterPro" id="IPR006073">
    <property type="entry name" value="GTP-bd"/>
</dbReference>
<comment type="similarity">
    <text evidence="5">Belongs to the TRAFAC class OBG-HflX-like GTPase superfamily. HflX GTPase family.</text>
</comment>
<dbReference type="Pfam" id="PF01926">
    <property type="entry name" value="MMR_HSR1"/>
    <property type="match status" value="1"/>
</dbReference>
<dbReference type="Pfam" id="PF16360">
    <property type="entry name" value="GTP-bdg_M"/>
    <property type="match status" value="1"/>
</dbReference>
<sequence>MRVSVIHPDIANIGARRLPKNSLDEAIALTSALPDLEIEHSAVVTLKKAQAGLLFGTGKVAELKQIFHDMEIGLVIIDGPLSPIQQRNLEKEWGVKVLDRTGLILEIFGDRAQTREGVLQVDLAALNYQKSRLVRSWTHLERQRGGLSFIGGSGETQIESDRRAIDDAIVRLKRQLDKVVKTRSLHRAARAKVPYPIVALVGYTNAGKSTLFNHMTGAKVMAKDMLFATLDPTMRVIELPNGREVILSDTVGFISELPTQLVAAFRATLEEVLDADLIVHVRDIAHPETVTQKMDVMEILGDLGITDTALENVVEVWNKSDLLDERALETQTNQAVRTDKIELISALTGAGIPDLLDTIEDSLLDPVTTETIKLGFAEGKRRAWLFAQNVVDGEDPTDYGFEITVTWTARQAATFDTV</sequence>
<dbReference type="GO" id="GO:0046872">
    <property type="term" value="F:metal ion binding"/>
    <property type="evidence" value="ECO:0007669"/>
    <property type="project" value="UniProtKB-KW"/>
</dbReference>
<accession>A0A2G5K5G6</accession>
<dbReference type="InterPro" id="IPR030394">
    <property type="entry name" value="G_HFLX_dom"/>
</dbReference>
<feature type="binding site" evidence="6">
    <location>
        <begin position="249"/>
        <end position="252"/>
    </location>
    <ligand>
        <name>GTP</name>
        <dbReference type="ChEBI" id="CHEBI:37565"/>
    </ligand>
</feature>
<keyword evidence="2 5" id="KW-0547">Nucleotide-binding</keyword>
<evidence type="ECO:0000256" key="1">
    <source>
        <dbReference type="ARBA" id="ARBA00022723"/>
    </source>
</evidence>
<feature type="domain" description="Hflx-type G" evidence="8">
    <location>
        <begin position="196"/>
        <end position="367"/>
    </location>
</feature>